<dbReference type="AlphaFoldDB" id="A0A1I0DYI0"/>
<sequence length="215" mass="24198">MIKKMLVISTLMLSLFTFSLVAQQSNPTTDYYLAGKPQGSWEFGLQFNQVKMDNNTAKTTKGSLKATPANRNSEGDAVRLVWKPRGVKDEWGGVNKNVLTANILNTYTVANLLPYKDKGVLLLEMKVNKAPRENVELSMESNWDWQTRSTFALKNALKRMPKGEWAMLPIPLSCFNKSDFDFAKVTSPFILYTSGKMDIEISSIRVVQTDNVLTC</sequence>
<organism evidence="3 4">
    <name type="scientific">Thalassotalea agarivorans</name>
    <name type="common">Thalassomonas agarivorans</name>
    <dbReference type="NCBI Taxonomy" id="349064"/>
    <lineage>
        <taxon>Bacteria</taxon>
        <taxon>Pseudomonadati</taxon>
        <taxon>Pseudomonadota</taxon>
        <taxon>Gammaproteobacteria</taxon>
        <taxon>Alteromonadales</taxon>
        <taxon>Colwelliaceae</taxon>
        <taxon>Thalassotalea</taxon>
    </lineage>
</organism>
<dbReference type="Pfam" id="PF18559">
    <property type="entry name" value="Exop_C"/>
    <property type="match status" value="1"/>
</dbReference>
<accession>A0A1I0DYI0</accession>
<dbReference type="Proteomes" id="UP000199308">
    <property type="component" value="Unassembled WGS sequence"/>
</dbReference>
<name>A0A1I0DYI0_THASX</name>
<protein>
    <recommendedName>
        <fullName evidence="2">ExoP galactose-binding-like domain-containing protein</fullName>
    </recommendedName>
</protein>
<feature type="domain" description="ExoP galactose-binding-like" evidence="2">
    <location>
        <begin position="41"/>
        <end position="205"/>
    </location>
</feature>
<dbReference type="RefSeq" id="WP_093329169.1">
    <property type="nucleotide sequence ID" value="NZ_AP027363.1"/>
</dbReference>
<feature type="chain" id="PRO_5011554468" description="ExoP galactose-binding-like domain-containing protein" evidence="1">
    <location>
        <begin position="23"/>
        <end position="215"/>
    </location>
</feature>
<evidence type="ECO:0000259" key="2">
    <source>
        <dbReference type="Pfam" id="PF18559"/>
    </source>
</evidence>
<keyword evidence="1" id="KW-0732">Signal</keyword>
<evidence type="ECO:0000313" key="4">
    <source>
        <dbReference type="Proteomes" id="UP000199308"/>
    </source>
</evidence>
<dbReference type="Gene3D" id="2.60.120.430">
    <property type="entry name" value="Galactose-binding lectin"/>
    <property type="match status" value="1"/>
</dbReference>
<feature type="signal peptide" evidence="1">
    <location>
        <begin position="1"/>
        <end position="22"/>
    </location>
</feature>
<dbReference type="STRING" id="349064.SAMN05660429_01655"/>
<evidence type="ECO:0000313" key="3">
    <source>
        <dbReference type="EMBL" id="SET37776.1"/>
    </source>
</evidence>
<reference evidence="3 4" key="1">
    <citation type="submission" date="2016-10" db="EMBL/GenBank/DDBJ databases">
        <authorList>
            <person name="de Groot N.N."/>
        </authorList>
    </citation>
    <scope>NUCLEOTIDE SEQUENCE [LARGE SCALE GENOMIC DNA]</scope>
    <source>
        <strain evidence="3 4">DSM 19706</strain>
    </source>
</reference>
<evidence type="ECO:0000256" key="1">
    <source>
        <dbReference type="SAM" id="SignalP"/>
    </source>
</evidence>
<dbReference type="EMBL" id="FOHK01000007">
    <property type="protein sequence ID" value="SET37776.1"/>
    <property type="molecule type" value="Genomic_DNA"/>
</dbReference>
<proteinExistence type="predicted"/>
<dbReference type="InterPro" id="IPR008979">
    <property type="entry name" value="Galactose-bd-like_sf"/>
</dbReference>
<dbReference type="OrthoDB" id="6385278at2"/>
<gene>
    <name evidence="3" type="ORF">SAMN05660429_01655</name>
</gene>
<dbReference type="InterPro" id="IPR041443">
    <property type="entry name" value="Exop_C"/>
</dbReference>
<keyword evidence="4" id="KW-1185">Reference proteome</keyword>
<dbReference type="SUPFAM" id="SSF49785">
    <property type="entry name" value="Galactose-binding domain-like"/>
    <property type="match status" value="1"/>
</dbReference>